<dbReference type="EMBL" id="JAVRHT010000061">
    <property type="protein sequence ID" value="MDT0633211.1"/>
    <property type="molecule type" value="Genomic_DNA"/>
</dbReference>
<evidence type="ECO:0000313" key="3">
    <source>
        <dbReference type="Proteomes" id="UP001267426"/>
    </source>
</evidence>
<name>A0ABU3BV89_9BACT</name>
<accession>A0ABU3BV89</accession>
<feature type="chain" id="PRO_5046432664" evidence="1">
    <location>
        <begin position="26"/>
        <end position="167"/>
    </location>
</feature>
<sequence>MTPPRPALALALVLILAGCAGSGGAASDRGFRSDQIRLGTPISSSSTVGTRDFVLRAFADCGAEPCHAESYRVVFSNIGQNALNSTFPGVTFEVDGVPYRFSTGEPGVDILPNTYGEFLTIGMPRALFEDIAAAEAVRVVLGQQEFLLTPGDRRTLTDLVSRTTTAS</sequence>
<dbReference type="PROSITE" id="PS51257">
    <property type="entry name" value="PROKAR_LIPOPROTEIN"/>
    <property type="match status" value="1"/>
</dbReference>
<dbReference type="RefSeq" id="WP_311665882.1">
    <property type="nucleotide sequence ID" value="NZ_JAVRHT010000061.1"/>
</dbReference>
<comment type="caution">
    <text evidence="2">The sequence shown here is derived from an EMBL/GenBank/DDBJ whole genome shotgun (WGS) entry which is preliminary data.</text>
</comment>
<keyword evidence="3" id="KW-1185">Reference proteome</keyword>
<evidence type="ECO:0000256" key="1">
    <source>
        <dbReference type="SAM" id="SignalP"/>
    </source>
</evidence>
<feature type="signal peptide" evidence="1">
    <location>
        <begin position="1"/>
        <end position="25"/>
    </location>
</feature>
<gene>
    <name evidence="2" type="ORF">RM540_15760</name>
</gene>
<evidence type="ECO:0000313" key="2">
    <source>
        <dbReference type="EMBL" id="MDT0633211.1"/>
    </source>
</evidence>
<dbReference type="Proteomes" id="UP001267426">
    <property type="component" value="Unassembled WGS sequence"/>
</dbReference>
<reference evidence="2 3" key="1">
    <citation type="submission" date="2023-09" db="EMBL/GenBank/DDBJ databases">
        <authorList>
            <person name="Rey-Velasco X."/>
        </authorList>
    </citation>
    <scope>NUCLEOTIDE SEQUENCE [LARGE SCALE GENOMIC DNA]</scope>
    <source>
        <strain evidence="2 3">F394</strain>
    </source>
</reference>
<proteinExistence type="predicted"/>
<protein>
    <submittedName>
        <fullName evidence="2">Uncharacterized protein</fullName>
    </submittedName>
</protein>
<organism evidence="2 3">
    <name type="scientific">Rubrivirga litoralis</name>
    <dbReference type="NCBI Taxonomy" id="3075598"/>
    <lineage>
        <taxon>Bacteria</taxon>
        <taxon>Pseudomonadati</taxon>
        <taxon>Rhodothermota</taxon>
        <taxon>Rhodothermia</taxon>
        <taxon>Rhodothermales</taxon>
        <taxon>Rubricoccaceae</taxon>
        <taxon>Rubrivirga</taxon>
    </lineage>
</organism>
<keyword evidence="1" id="KW-0732">Signal</keyword>